<evidence type="ECO:0000256" key="2">
    <source>
        <dbReference type="ARBA" id="ARBA00022801"/>
    </source>
</evidence>
<accession>A0ABT2G0J6</accession>
<evidence type="ECO:0000256" key="4">
    <source>
        <dbReference type="SAM" id="SignalP"/>
    </source>
</evidence>
<evidence type="ECO:0000313" key="6">
    <source>
        <dbReference type="Proteomes" id="UP001205965"/>
    </source>
</evidence>
<evidence type="ECO:0000256" key="3">
    <source>
        <dbReference type="SAM" id="MobiDB-lite"/>
    </source>
</evidence>
<dbReference type="InterPro" id="IPR000026">
    <property type="entry name" value="N1-like"/>
</dbReference>
<organism evidence="5 6">
    <name type="scientific">Corynebacterium lemuris</name>
    <dbReference type="NCBI Taxonomy" id="1859292"/>
    <lineage>
        <taxon>Bacteria</taxon>
        <taxon>Bacillati</taxon>
        <taxon>Actinomycetota</taxon>
        <taxon>Actinomycetes</taxon>
        <taxon>Mycobacteriales</taxon>
        <taxon>Corynebacteriaceae</taxon>
        <taxon>Corynebacterium</taxon>
    </lineage>
</organism>
<keyword evidence="2" id="KW-0378">Hydrolase</keyword>
<dbReference type="SUPFAM" id="SSF53933">
    <property type="entry name" value="Microbial ribonucleases"/>
    <property type="match status" value="1"/>
</dbReference>
<proteinExistence type="predicted"/>
<feature type="chain" id="PRO_5046625404" evidence="4">
    <location>
        <begin position="29"/>
        <end position="169"/>
    </location>
</feature>
<comment type="caution">
    <text evidence="5">The sequence shown here is derived from an EMBL/GenBank/DDBJ whole genome shotgun (WGS) entry which is preliminary data.</text>
</comment>
<reference evidence="5 6" key="1">
    <citation type="submission" date="2022-08" db="EMBL/GenBank/DDBJ databases">
        <title>YIM 101645 draft genome.</title>
        <authorList>
            <person name="Chen X."/>
        </authorList>
    </citation>
    <scope>NUCLEOTIDE SEQUENCE [LARGE SCALE GENOMIC DNA]</scope>
    <source>
        <strain evidence="5 6">YIM 101645</strain>
    </source>
</reference>
<dbReference type="Gene3D" id="3.10.450.30">
    <property type="entry name" value="Microbial ribonucleases"/>
    <property type="match status" value="1"/>
</dbReference>
<dbReference type="InterPro" id="IPR016191">
    <property type="entry name" value="Ribonuclease/ribotoxin"/>
</dbReference>
<protein>
    <submittedName>
        <fullName evidence="5">Ribonuclease</fullName>
    </submittedName>
</protein>
<gene>
    <name evidence="5" type="ORF">NYP18_14250</name>
</gene>
<keyword evidence="4" id="KW-0732">Signal</keyword>
<evidence type="ECO:0000256" key="1">
    <source>
        <dbReference type="ARBA" id="ARBA00022722"/>
    </source>
</evidence>
<evidence type="ECO:0000313" key="5">
    <source>
        <dbReference type="EMBL" id="MCS5480804.1"/>
    </source>
</evidence>
<dbReference type="EMBL" id="JANWTC010000019">
    <property type="protein sequence ID" value="MCS5480804.1"/>
    <property type="molecule type" value="Genomic_DNA"/>
</dbReference>
<dbReference type="Pfam" id="PF00545">
    <property type="entry name" value="Ribonuclease"/>
    <property type="match status" value="1"/>
</dbReference>
<feature type="region of interest" description="Disordered" evidence="3">
    <location>
        <begin position="37"/>
        <end position="56"/>
    </location>
</feature>
<sequence>MAGMAAPKRNSVLAIIAALALAAVGTWAGVDLTSDDQAGAGSGATEEQSALVSEDTKNVEAADAVGVSSLEVCSVDTLPTEADPVIDDILSGGPYAYPGEDGGHFGNYEGVLPDENNSYYRSFTVDTPGLPHRGTKRIVVGGGTEDDPDVWYYSDDHYESFCEIPDAER</sequence>
<dbReference type="Proteomes" id="UP001205965">
    <property type="component" value="Unassembled WGS sequence"/>
</dbReference>
<name>A0ABT2G0J6_9CORY</name>
<keyword evidence="1" id="KW-0540">Nuclease</keyword>
<keyword evidence="6" id="KW-1185">Reference proteome</keyword>
<feature type="signal peptide" evidence="4">
    <location>
        <begin position="1"/>
        <end position="28"/>
    </location>
</feature>